<feature type="domain" description="HipA-like C-terminal" evidence="4">
    <location>
        <begin position="156"/>
        <end position="364"/>
    </location>
</feature>
<name>A0A7Y0YIR7_9ACTO</name>
<dbReference type="PANTHER" id="PTHR37419:SF8">
    <property type="entry name" value="TOXIN YJJJ"/>
    <property type="match status" value="1"/>
</dbReference>
<dbReference type="Proteomes" id="UP000575397">
    <property type="component" value="Unassembled WGS sequence"/>
</dbReference>
<dbReference type="GO" id="GO:0005829">
    <property type="term" value="C:cytosol"/>
    <property type="evidence" value="ECO:0007669"/>
    <property type="project" value="TreeGrafter"/>
</dbReference>
<proteinExistence type="inferred from homology"/>
<organism evidence="6 7">
    <name type="scientific">Mobiluncus mulieris</name>
    <dbReference type="NCBI Taxonomy" id="2052"/>
    <lineage>
        <taxon>Bacteria</taxon>
        <taxon>Bacillati</taxon>
        <taxon>Actinomycetota</taxon>
        <taxon>Actinomycetes</taxon>
        <taxon>Actinomycetales</taxon>
        <taxon>Actinomycetaceae</taxon>
        <taxon>Mobiluncus</taxon>
    </lineage>
</organism>
<gene>
    <name evidence="6" type="ORF">HHJ77_09215</name>
</gene>
<dbReference type="PANTHER" id="PTHR37419">
    <property type="entry name" value="SERINE/THREONINE-PROTEIN KINASE TOXIN HIPA"/>
    <property type="match status" value="1"/>
</dbReference>
<dbReference type="Pfam" id="PF07804">
    <property type="entry name" value="HipA_C"/>
    <property type="match status" value="1"/>
</dbReference>
<evidence type="ECO:0000256" key="3">
    <source>
        <dbReference type="ARBA" id="ARBA00022777"/>
    </source>
</evidence>
<dbReference type="InterPro" id="IPR012893">
    <property type="entry name" value="HipA-like_C"/>
</dbReference>
<dbReference type="InterPro" id="IPR052028">
    <property type="entry name" value="HipA_Ser/Thr_kinase"/>
</dbReference>
<comment type="caution">
    <text evidence="6">The sequence shown here is derived from an EMBL/GenBank/DDBJ whole genome shotgun (WGS) entry which is preliminary data.</text>
</comment>
<dbReference type="RefSeq" id="WP_169763079.1">
    <property type="nucleotide sequence ID" value="NZ_JABCUS010000021.1"/>
</dbReference>
<comment type="similarity">
    <text evidence="1">Belongs to the HipA Ser/Thr kinase family.</text>
</comment>
<protein>
    <submittedName>
        <fullName evidence="6">Type II toxin-antitoxin system HipA family toxin</fullName>
    </submittedName>
</protein>
<dbReference type="EMBL" id="JABCUS010000021">
    <property type="protein sequence ID" value="NMX04094.1"/>
    <property type="molecule type" value="Genomic_DNA"/>
</dbReference>
<evidence type="ECO:0000256" key="2">
    <source>
        <dbReference type="ARBA" id="ARBA00022679"/>
    </source>
</evidence>
<evidence type="ECO:0000313" key="7">
    <source>
        <dbReference type="Proteomes" id="UP000575397"/>
    </source>
</evidence>
<dbReference type="AlphaFoldDB" id="A0A7Y0YIR7"/>
<feature type="domain" description="HipA N-terminal subdomain 1" evidence="5">
    <location>
        <begin position="5"/>
        <end position="109"/>
    </location>
</feature>
<evidence type="ECO:0000256" key="1">
    <source>
        <dbReference type="ARBA" id="ARBA00010164"/>
    </source>
</evidence>
<keyword evidence="2" id="KW-0808">Transferase</keyword>
<dbReference type="InterPro" id="IPR017508">
    <property type="entry name" value="HipA_N1"/>
</dbReference>
<dbReference type="Pfam" id="PF13657">
    <property type="entry name" value="Couple_hipA"/>
    <property type="match status" value="1"/>
</dbReference>
<reference evidence="6 7" key="1">
    <citation type="submission" date="2020-04" db="EMBL/GenBank/DDBJ databases">
        <title>Antimicrobial susceptibility and clonality of vaginal-derived multi-drug resistant Mobiluncus isolates in China.</title>
        <authorList>
            <person name="Zhang X."/>
        </authorList>
    </citation>
    <scope>NUCLEOTIDE SEQUENCE [LARGE SCALE GENOMIC DNA]</scope>
    <source>
        <strain evidence="6 7">12</strain>
    </source>
</reference>
<keyword evidence="3" id="KW-0418">Kinase</keyword>
<dbReference type="GO" id="GO:0004674">
    <property type="term" value="F:protein serine/threonine kinase activity"/>
    <property type="evidence" value="ECO:0007669"/>
    <property type="project" value="TreeGrafter"/>
</dbReference>
<evidence type="ECO:0000313" key="6">
    <source>
        <dbReference type="EMBL" id="NMX04094.1"/>
    </source>
</evidence>
<evidence type="ECO:0000259" key="4">
    <source>
        <dbReference type="Pfam" id="PF07804"/>
    </source>
</evidence>
<evidence type="ECO:0000259" key="5">
    <source>
        <dbReference type="Pfam" id="PF13657"/>
    </source>
</evidence>
<accession>A0A7Y0YIR7</accession>
<sequence>MNGILEIYADEIHAGTLFGQGNSISGSSTFAYAGEWLSRPDAYPLSPDIPLNEKSTHFYGDPQMPGAIEDAGPDSWGKRLIHATHRGKEMSEFDIIAAVDDRLRMGNLRIYSDGQPVALKVDPLPSLDAALQAAEYAGNLDAMTDDQLKLVADAGSSLGGARPKVNVNDQDFGLSILKFPRRHEDDDTEAWEFVALSCANQAGIPTPEHRHLRVDDFNSALLVKRFDRENNRRIGYISARSALSLRANDSYSYEELANKIDILCVDPEKNKRSLFDRIALSIIFDNADDHMRNHGFLREKDGWALSPAFDITPQWQGWRTDATPIAYGQSGFNRTLEQLEKSSEKLGIPRQEAKQRIAAVADACSNFMQIAKDLGIAYIDESNMAKNISKKIEEAAPLAVSVPKRKETPPPGKIWVKEHYRGGKLVPGYWRTAPNR</sequence>